<dbReference type="SUPFAM" id="SSF53187">
    <property type="entry name" value="Zn-dependent exopeptidases"/>
    <property type="match status" value="1"/>
</dbReference>
<evidence type="ECO:0000256" key="2">
    <source>
        <dbReference type="ARBA" id="ARBA00022723"/>
    </source>
</evidence>
<evidence type="ECO:0000256" key="3">
    <source>
        <dbReference type="ARBA" id="ARBA00022801"/>
    </source>
</evidence>
<evidence type="ECO:0000256" key="4">
    <source>
        <dbReference type="ARBA" id="ARBA00022833"/>
    </source>
</evidence>
<dbReference type="InterPro" id="IPR036264">
    <property type="entry name" value="Bact_exopeptidase_dim_dom"/>
</dbReference>
<dbReference type="PANTHER" id="PTHR43808:SF9">
    <property type="entry name" value="BLL0789 PROTEIN"/>
    <property type="match status" value="1"/>
</dbReference>
<keyword evidence="7" id="KW-1185">Reference proteome</keyword>
<evidence type="ECO:0000256" key="1">
    <source>
        <dbReference type="ARBA" id="ARBA00001947"/>
    </source>
</evidence>
<dbReference type="Gene3D" id="3.30.70.360">
    <property type="match status" value="1"/>
</dbReference>
<comment type="caution">
    <text evidence="6">The sequence shown here is derived from an EMBL/GenBank/DDBJ whole genome shotgun (WGS) entry which is preliminary data.</text>
</comment>
<dbReference type="EMBL" id="JACOPR010000002">
    <property type="protein sequence ID" value="MBC5730011.1"/>
    <property type="molecule type" value="Genomic_DNA"/>
</dbReference>
<evidence type="ECO:0000313" key="7">
    <source>
        <dbReference type="Proteomes" id="UP000660021"/>
    </source>
</evidence>
<organism evidence="6 7">
    <name type="scientific">Pseudoflavonifractor hominis</name>
    <dbReference type="NCBI Taxonomy" id="2763059"/>
    <lineage>
        <taxon>Bacteria</taxon>
        <taxon>Bacillati</taxon>
        <taxon>Bacillota</taxon>
        <taxon>Clostridia</taxon>
        <taxon>Eubacteriales</taxon>
        <taxon>Oscillospiraceae</taxon>
        <taxon>Pseudoflavonifractor</taxon>
    </lineage>
</organism>
<protein>
    <submittedName>
        <fullName evidence="6">M20/M25/M40 family metallo-hydrolase</fullName>
    </submittedName>
</protein>
<gene>
    <name evidence="6" type="ORF">H8S34_04095</name>
</gene>
<sequence>MDEQEKQTLLRLALTGAEEVLPRQLTLLGELCAQDSGTGLETGNEAVRQLLRPLLEELGAQIEEVPAPGLGKHLVARVRPEGPVQGRVLLAAHLDTVFGLGAAAEHPFHVEGDWAWGLGAGDCKSGVLISLFGALILKKAGLLPPWELTYLFTCDEETGSQSGRELYRREAAGADCALVFEGGREREGQPCFVTGRRGVILGSIQVEGREAHAGKAYLEGRSAVLELAHQIIRLYGFNDLERGIYFNVAPISGGRPNGVVAGEARGEFCCAGIPENRDFAAIQEKLDAMARQVTVEGCRVKVEYRTLFPAMEPGEANHRAWTLLEEPCRLLGLTAREISDPSATDAAYLSTFGVPTVDALSALAEDIHTTRERVSIPSIRQRTALCALTLGLLPRQKGALRNPCA</sequence>
<comment type="cofactor">
    <cofactor evidence="1">
        <name>Zn(2+)</name>
        <dbReference type="ChEBI" id="CHEBI:29105"/>
    </cofactor>
</comment>
<accession>A0ABR7HR52</accession>
<reference evidence="6 7" key="1">
    <citation type="submission" date="2020-08" db="EMBL/GenBank/DDBJ databases">
        <title>Genome public.</title>
        <authorList>
            <person name="Liu C."/>
            <person name="Sun Q."/>
        </authorList>
    </citation>
    <scope>NUCLEOTIDE SEQUENCE [LARGE SCALE GENOMIC DNA]</scope>
    <source>
        <strain evidence="6 7">New-38</strain>
    </source>
</reference>
<dbReference type="SUPFAM" id="SSF55031">
    <property type="entry name" value="Bacterial exopeptidase dimerisation domain"/>
    <property type="match status" value="1"/>
</dbReference>
<proteinExistence type="predicted"/>
<keyword evidence="4" id="KW-0862">Zinc</keyword>
<dbReference type="Gene3D" id="3.40.630.10">
    <property type="entry name" value="Zn peptidases"/>
    <property type="match status" value="1"/>
</dbReference>
<evidence type="ECO:0000313" key="6">
    <source>
        <dbReference type="EMBL" id="MBC5730011.1"/>
    </source>
</evidence>
<name>A0ABR7HR52_9FIRM</name>
<dbReference type="PROSITE" id="PS00758">
    <property type="entry name" value="ARGE_DAPE_CPG2_1"/>
    <property type="match status" value="1"/>
</dbReference>
<dbReference type="InterPro" id="IPR050072">
    <property type="entry name" value="Peptidase_M20A"/>
</dbReference>
<dbReference type="InterPro" id="IPR011650">
    <property type="entry name" value="Peptidase_M20_dimer"/>
</dbReference>
<evidence type="ECO:0000259" key="5">
    <source>
        <dbReference type="Pfam" id="PF07687"/>
    </source>
</evidence>
<dbReference type="InterPro" id="IPR002933">
    <property type="entry name" value="Peptidase_M20"/>
</dbReference>
<dbReference type="Pfam" id="PF01546">
    <property type="entry name" value="Peptidase_M20"/>
    <property type="match status" value="1"/>
</dbReference>
<keyword evidence="2" id="KW-0479">Metal-binding</keyword>
<feature type="domain" description="Peptidase M20 dimerisation" evidence="5">
    <location>
        <begin position="194"/>
        <end position="296"/>
    </location>
</feature>
<dbReference type="Proteomes" id="UP000660021">
    <property type="component" value="Unassembled WGS sequence"/>
</dbReference>
<dbReference type="Pfam" id="PF07687">
    <property type="entry name" value="M20_dimer"/>
    <property type="match status" value="1"/>
</dbReference>
<dbReference type="RefSeq" id="WP_186963115.1">
    <property type="nucleotide sequence ID" value="NZ_JACOPR010000002.1"/>
</dbReference>
<dbReference type="PANTHER" id="PTHR43808">
    <property type="entry name" value="ACETYLORNITHINE DEACETYLASE"/>
    <property type="match status" value="1"/>
</dbReference>
<dbReference type="InterPro" id="IPR001261">
    <property type="entry name" value="ArgE/DapE_CS"/>
</dbReference>
<keyword evidence="3" id="KW-0378">Hydrolase</keyword>